<dbReference type="InterPro" id="IPR015943">
    <property type="entry name" value="WD40/YVTN_repeat-like_dom_sf"/>
</dbReference>
<dbReference type="PANTHER" id="PTHR34220:SF7">
    <property type="entry name" value="SENSOR HISTIDINE KINASE YPDA"/>
    <property type="match status" value="1"/>
</dbReference>
<name>A0A2T6AIV4_9FLAO</name>
<dbReference type="Pfam" id="PF06580">
    <property type="entry name" value="His_kinase"/>
    <property type="match status" value="1"/>
</dbReference>
<evidence type="ECO:0000259" key="3">
    <source>
        <dbReference type="Pfam" id="PF06580"/>
    </source>
</evidence>
<organism evidence="4 5">
    <name type="scientific">Christiangramia gaetbulicola</name>
    <dbReference type="NCBI Taxonomy" id="703340"/>
    <lineage>
        <taxon>Bacteria</taxon>
        <taxon>Pseudomonadati</taxon>
        <taxon>Bacteroidota</taxon>
        <taxon>Flavobacteriia</taxon>
        <taxon>Flavobacteriales</taxon>
        <taxon>Flavobacteriaceae</taxon>
        <taxon>Christiangramia</taxon>
    </lineage>
</organism>
<dbReference type="InterPro" id="IPR011110">
    <property type="entry name" value="Reg_prop"/>
</dbReference>
<dbReference type="Gene3D" id="2.60.40.10">
    <property type="entry name" value="Immunoglobulins"/>
    <property type="match status" value="1"/>
</dbReference>
<keyword evidence="1" id="KW-0472">Membrane</keyword>
<protein>
    <recommendedName>
        <fullName evidence="3">Signal transduction histidine kinase internal region domain-containing protein</fullName>
    </recommendedName>
</protein>
<feature type="domain" description="Signal transduction histidine kinase internal region" evidence="3">
    <location>
        <begin position="799"/>
        <end position="877"/>
    </location>
</feature>
<dbReference type="SUPFAM" id="SSF55874">
    <property type="entry name" value="ATPase domain of HSP90 chaperone/DNA topoisomerase II/histidine kinase"/>
    <property type="match status" value="1"/>
</dbReference>
<dbReference type="OrthoDB" id="9809670at2"/>
<dbReference type="PANTHER" id="PTHR34220">
    <property type="entry name" value="SENSOR HISTIDINE KINASE YPDA"/>
    <property type="match status" value="1"/>
</dbReference>
<keyword evidence="2" id="KW-0732">Signal</keyword>
<gene>
    <name evidence="4" type="ORF">C8P64_2264</name>
</gene>
<dbReference type="Gene3D" id="3.30.565.10">
    <property type="entry name" value="Histidine kinase-like ATPase, C-terminal domain"/>
    <property type="match status" value="1"/>
</dbReference>
<keyword evidence="1" id="KW-1133">Transmembrane helix</keyword>
<dbReference type="InterPro" id="IPR013783">
    <property type="entry name" value="Ig-like_fold"/>
</dbReference>
<feature type="chain" id="PRO_5015543075" description="Signal transduction histidine kinase internal region domain-containing protein" evidence="2">
    <location>
        <begin position="23"/>
        <end position="994"/>
    </location>
</feature>
<dbReference type="GO" id="GO:0016020">
    <property type="term" value="C:membrane"/>
    <property type="evidence" value="ECO:0007669"/>
    <property type="project" value="InterPro"/>
</dbReference>
<feature type="signal peptide" evidence="2">
    <location>
        <begin position="1"/>
        <end position="22"/>
    </location>
</feature>
<dbReference type="Proteomes" id="UP000244174">
    <property type="component" value="Unassembled WGS sequence"/>
</dbReference>
<evidence type="ECO:0000256" key="1">
    <source>
        <dbReference type="SAM" id="Phobius"/>
    </source>
</evidence>
<accession>A0A2T6AIV4</accession>
<evidence type="ECO:0000256" key="2">
    <source>
        <dbReference type="SAM" id="SignalP"/>
    </source>
</evidence>
<dbReference type="Pfam" id="PF07494">
    <property type="entry name" value="Reg_prop"/>
    <property type="match status" value="2"/>
</dbReference>
<dbReference type="GO" id="GO:0000155">
    <property type="term" value="F:phosphorelay sensor kinase activity"/>
    <property type="evidence" value="ECO:0007669"/>
    <property type="project" value="InterPro"/>
</dbReference>
<dbReference type="SUPFAM" id="SSF63829">
    <property type="entry name" value="Calcium-dependent phosphotriesterase"/>
    <property type="match status" value="1"/>
</dbReference>
<reference evidence="4 5" key="1">
    <citation type="submission" date="2018-04" db="EMBL/GenBank/DDBJ databases">
        <title>Genomic Encyclopedia of Archaeal and Bacterial Type Strains, Phase II (KMG-II): from individual species to whole genera.</title>
        <authorList>
            <person name="Goeker M."/>
        </authorList>
    </citation>
    <scope>NUCLEOTIDE SEQUENCE [LARGE SCALE GENOMIC DNA]</scope>
    <source>
        <strain evidence="4 5">DSM 23082</strain>
    </source>
</reference>
<dbReference type="Gene3D" id="2.130.10.10">
    <property type="entry name" value="YVTN repeat-like/Quinoprotein amine dehydrogenase"/>
    <property type="match status" value="2"/>
</dbReference>
<evidence type="ECO:0000313" key="5">
    <source>
        <dbReference type="Proteomes" id="UP000244174"/>
    </source>
</evidence>
<dbReference type="EMBL" id="QBKQ01000002">
    <property type="protein sequence ID" value="PTX43732.1"/>
    <property type="molecule type" value="Genomic_DNA"/>
</dbReference>
<feature type="transmembrane region" description="Helical" evidence="1">
    <location>
        <begin position="756"/>
        <end position="776"/>
    </location>
</feature>
<keyword evidence="1" id="KW-0812">Transmembrane</keyword>
<sequence>MPFCKTTSLFLLVFLWLNLAFSQNFPSKNYNAATELPNNTVRALLVDSDNILWIGTDNGVVKKENDVFKYFFEEDGLALNSCWAIAEDKNRNLWFGSYGEGLSIYDGTKFRVISENEGLVHNEITSLFSNRDEMFVGTSDGVSVVNIHTLKVQTFNIPEKDELFRVQEFFEYEDQVYVVSYRSGIFKFENRENQKKLVRVNDQEYLYSVFLEKDSIYSSRKGFFSKTSIKDYFGEKDNTPSKKLGHSIIWDYIKTRNGKIYAAAWGIYDANGGIYEIAGDSLISRAEDFNIPSKEVISLAYDANFEKLYAGTRDAGLFEIKLNPQIKFHRTEGKNILGFANTENSSAVLHSDGISIKSNNEEQKTSLEQLKKWQEKYVLNTRIALPKHEDSFYELDYTTRAKDIQFYDIKTHKNRYWVNSNIGIFAIKENGKLHRYLPLHSEEINFTGNGDLIETHPYGGVRVYNDLDFFKYTHFLQDDARTPTMVVNSLQKAQKTYFLSVFSGLYIWEDQKFSSYLEKETWKEKKLRHITPLGKDLAISTEFGDIFIVNDDSAFEVLKKIPRAKIAGNTISFLKEYDCSLLIGTEKGLTLVKDERFILLNEEQGLKQPLLGAKVEGDQLVIGSKDGYYSVDLKAISNPKPLVNQLEIKEVYINNNEFASEELAGKKDIDLAYDQNTVLLKFSTNAHPYPHKLAYQYRLNNSDNWSLPSSDPQIFLPFLPSKNYKVDVRVLDKSTGLNYTQSLLSMSVLPPFWKTWWFLLLLFSSISMLIFSIYKFQIRQTRNFEMQKSLIHKRFEETKMEALLAQMNPHFIFNAMNSIQNYILDSDIDNATVFLGDFAKLIRLNLDHCTKPSILLIEEIEYLQSYIRIENTRFNNAIRVIMDIDPAIDIYEVEIPTMILQTFVENVFVHAFPGNIKNPELKVSFKLLNEELLQCKIEDNGIGFSPGTTSKLHNSKGVRLLQERLALLGYNVDEAIQINSTKNKGTTVIITLEV</sequence>
<proteinExistence type="predicted"/>
<dbReference type="InterPro" id="IPR010559">
    <property type="entry name" value="Sig_transdc_His_kin_internal"/>
</dbReference>
<dbReference type="InterPro" id="IPR050640">
    <property type="entry name" value="Bact_2-comp_sensor_kinase"/>
</dbReference>
<keyword evidence="5" id="KW-1185">Reference proteome</keyword>
<comment type="caution">
    <text evidence="4">The sequence shown here is derived from an EMBL/GenBank/DDBJ whole genome shotgun (WGS) entry which is preliminary data.</text>
</comment>
<evidence type="ECO:0000313" key="4">
    <source>
        <dbReference type="EMBL" id="PTX43732.1"/>
    </source>
</evidence>
<dbReference type="AlphaFoldDB" id="A0A2T6AIV4"/>
<dbReference type="InterPro" id="IPR036890">
    <property type="entry name" value="HATPase_C_sf"/>
</dbReference>